<dbReference type="SUPFAM" id="SSF55486">
    <property type="entry name" value="Metalloproteases ('zincins'), catalytic domain"/>
    <property type="match status" value="2"/>
</dbReference>
<keyword evidence="1" id="KW-0732">Signal</keyword>
<dbReference type="NCBIfam" id="NF038122">
    <property type="entry name" value="metallo_LGF"/>
    <property type="match status" value="1"/>
</dbReference>
<dbReference type="EMBL" id="MJGC01000041">
    <property type="protein sequence ID" value="OEJ76166.1"/>
    <property type="molecule type" value="Genomic_DNA"/>
</dbReference>
<evidence type="ECO:0008006" key="3">
    <source>
        <dbReference type="Google" id="ProtNLM"/>
    </source>
</evidence>
<evidence type="ECO:0000313" key="2">
    <source>
        <dbReference type="EMBL" id="OEJ76166.1"/>
    </source>
</evidence>
<dbReference type="InterPro" id="IPR024079">
    <property type="entry name" value="MetalloPept_cat_dom_sf"/>
</dbReference>
<reference evidence="2" key="1">
    <citation type="submission" date="2016-09" db="EMBL/GenBank/DDBJ databases">
        <title>Draft genome of thermotolerant cyanobacterium Desertifilum sp. strain IPPAS B-1220.</title>
        <authorList>
            <person name="Sinetova M.A."/>
            <person name="Bolakhan K."/>
            <person name="Zayadan B.K."/>
            <person name="Mironov K.S."/>
            <person name="Ustinova V."/>
            <person name="Kupriyanova E.V."/>
            <person name="Sidorov R.A."/>
            <person name="Skrypnik A.N."/>
            <person name="Gogoleva N.E."/>
            <person name="Gogolev Y.V."/>
            <person name="Los D.A."/>
        </authorList>
    </citation>
    <scope>NUCLEOTIDE SEQUENCE [LARGE SCALE GENOMIC DNA]</scope>
    <source>
        <strain evidence="2">IPPAS B-1220</strain>
    </source>
</reference>
<dbReference type="AlphaFoldDB" id="A0A1E5QNB9"/>
<evidence type="ECO:0000256" key="1">
    <source>
        <dbReference type="SAM" id="SignalP"/>
    </source>
</evidence>
<dbReference type="InterPro" id="IPR013424">
    <property type="entry name" value="Ice-binding_C"/>
</dbReference>
<comment type="caution">
    <text evidence="2">The sequence shown here is derived from an EMBL/GenBank/DDBJ whole genome shotgun (WGS) entry which is preliminary data.</text>
</comment>
<dbReference type="GO" id="GO:0008237">
    <property type="term" value="F:metallopeptidase activity"/>
    <property type="evidence" value="ECO:0007669"/>
    <property type="project" value="InterPro"/>
</dbReference>
<dbReference type="NCBIfam" id="TIGR02595">
    <property type="entry name" value="PEP_CTERM"/>
    <property type="match status" value="1"/>
</dbReference>
<dbReference type="Gene3D" id="3.40.390.10">
    <property type="entry name" value="Collagenase (Catalytic Domain)"/>
    <property type="match status" value="1"/>
</dbReference>
<dbReference type="OrthoDB" id="8198236at2"/>
<feature type="chain" id="PRO_5009184393" description="PEP-CTERM protein-sorting domain-containing protein" evidence="1">
    <location>
        <begin position="29"/>
        <end position="391"/>
    </location>
</feature>
<organism evidence="2">
    <name type="scientific">Desertifilum tharense IPPAS B-1220</name>
    <dbReference type="NCBI Taxonomy" id="1781255"/>
    <lineage>
        <taxon>Bacteria</taxon>
        <taxon>Bacillati</taxon>
        <taxon>Cyanobacteriota</taxon>
        <taxon>Cyanophyceae</taxon>
        <taxon>Desertifilales</taxon>
        <taxon>Desertifilaceae</taxon>
        <taxon>Desertifilum</taxon>
    </lineage>
</organism>
<feature type="signal peptide" evidence="1">
    <location>
        <begin position="1"/>
        <end position="28"/>
    </location>
</feature>
<gene>
    <name evidence="2" type="ORF">BH720_06340</name>
</gene>
<protein>
    <recommendedName>
        <fullName evidence="3">PEP-CTERM protein-sorting domain-containing protein</fullName>
    </recommendedName>
</protein>
<dbReference type="STRING" id="1781255.BH720_06340"/>
<sequence length="391" mass="41734">MPHLTLSSTGKRLTSLVCAVGLSLSGTAAEALTFTFNAAPGTPSSVVNGFAAAGDIWSAVLADDVTVNINISFTNLGDGILGGTVARRYPVSYNLVRALMYGDITSIDDWVAFSNLLPEPYFNMLINQTSNSRGGSPEIPYLDINGSNNNTQVHLTGANAKALGLAAYLPVNHVDATIQFSNLFNWDFDRSNGIDPLAFDFIGVAAHEIGHALGFVSGVDLLDSVAGILGPILPDNFYRATVMDLFRFSEESAARSRQIGAPVIDFTASPTPKYFSMNAGRTLLSPFSTGTYLGDGEQASHWQDNLGIGMMDPTIDYGELLQITANDLKVFDVIGWDLVANNSSRRSPVNLALAASPFKSEPVPEPSLALGLMALGLGFSIANRLKGRRYR</sequence>
<proteinExistence type="predicted"/>
<name>A0A1E5QNB9_9CYAN</name>
<accession>A0A1E5QNB9</accession>
<dbReference type="RefSeq" id="WP_069966325.1">
    <property type="nucleotide sequence ID" value="NZ_CM124774.1"/>
</dbReference>